<evidence type="ECO:0000259" key="3">
    <source>
        <dbReference type="Pfam" id="PF00724"/>
    </source>
</evidence>
<name>A0A6L8W8F3_9PROT</name>
<dbReference type="PANTHER" id="PTHR43656">
    <property type="entry name" value="BINDING OXIDOREDUCTASE, PUTATIVE (AFU_ORTHOLOGUE AFUA_2G08260)-RELATED"/>
    <property type="match status" value="1"/>
</dbReference>
<keyword evidence="1" id="KW-0285">Flavoprotein</keyword>
<evidence type="ECO:0000313" key="5">
    <source>
        <dbReference type="Proteomes" id="UP000476030"/>
    </source>
</evidence>
<reference evidence="4 5" key="1">
    <citation type="submission" date="2019-12" db="EMBL/GenBank/DDBJ databases">
        <title>Snethiella sp. nov. sp. isolated from sea sand.</title>
        <authorList>
            <person name="Kim J."/>
            <person name="Jeong S.E."/>
            <person name="Jung H.S."/>
            <person name="Jeon C.O."/>
        </authorList>
    </citation>
    <scope>NUCLEOTIDE SEQUENCE [LARGE SCALE GENOMIC DNA]</scope>
    <source>
        <strain evidence="4 5">DP05</strain>
    </source>
</reference>
<dbReference type="Gene3D" id="3.20.20.70">
    <property type="entry name" value="Aldolase class I"/>
    <property type="match status" value="1"/>
</dbReference>
<dbReference type="Pfam" id="PF00724">
    <property type="entry name" value="Oxidored_FMN"/>
    <property type="match status" value="1"/>
</dbReference>
<dbReference type="GO" id="GO:0010181">
    <property type="term" value="F:FMN binding"/>
    <property type="evidence" value="ECO:0007669"/>
    <property type="project" value="InterPro"/>
</dbReference>
<proteinExistence type="predicted"/>
<evidence type="ECO:0000313" key="4">
    <source>
        <dbReference type="EMBL" id="MZR31391.1"/>
    </source>
</evidence>
<protein>
    <submittedName>
        <fullName evidence="4">NADH:flavin oxidoreductase</fullName>
    </submittedName>
</protein>
<keyword evidence="2" id="KW-0560">Oxidoreductase</keyword>
<dbReference type="InterPro" id="IPR013785">
    <property type="entry name" value="Aldolase_TIM"/>
</dbReference>
<dbReference type="PANTHER" id="PTHR43656:SF2">
    <property type="entry name" value="BINDING OXIDOREDUCTASE, PUTATIVE (AFU_ORTHOLOGUE AFUA_2G08260)-RELATED"/>
    <property type="match status" value="1"/>
</dbReference>
<dbReference type="CDD" id="cd04733">
    <property type="entry name" value="OYE_like_2_FMN"/>
    <property type="match status" value="1"/>
</dbReference>
<feature type="domain" description="NADH:flavin oxidoreductase/NADH oxidase N-terminal" evidence="3">
    <location>
        <begin position="8"/>
        <end position="340"/>
    </location>
</feature>
<comment type="caution">
    <text evidence="4">The sequence shown here is derived from an EMBL/GenBank/DDBJ whole genome shotgun (WGS) entry which is preliminary data.</text>
</comment>
<evidence type="ECO:0000256" key="2">
    <source>
        <dbReference type="ARBA" id="ARBA00023002"/>
    </source>
</evidence>
<gene>
    <name evidence="4" type="ORF">GQE98_12175</name>
</gene>
<dbReference type="RefSeq" id="WP_161315898.1">
    <property type="nucleotide sequence ID" value="NZ_WTUW01000002.1"/>
</dbReference>
<dbReference type="SUPFAM" id="SSF51395">
    <property type="entry name" value="FMN-linked oxidoreductases"/>
    <property type="match status" value="1"/>
</dbReference>
<accession>A0A6L8W8F3</accession>
<dbReference type="InterPro" id="IPR051799">
    <property type="entry name" value="NADH_flavin_oxidoreductase"/>
</dbReference>
<dbReference type="AlphaFoldDB" id="A0A6L8W8F3"/>
<sequence>MTADISFPITLPCGVSVKNRIAKAPMTEGLADPMNRATERHVTLYRKWAEGGAGILVTGNVQVDRRYLERPGNVVVDQNGGLEELRAFAAAGTVNDTLLFMQIGHAGRQTPRRVNPRPVAPSEIAMTLPDSAFGAPRALTSDEVEDAIQRFIHVATVAKETGFSGVQIHGAHGYLISEFLSPLANQRTDKWGGSLENRARLLRSVVQGIRAAVGSSYPISVKLNSSDFQNGGFSHEDCLQVVKWLEEDTVDLLEISGGNYENPAMMIGARGADEIRNTTIAREAYFMGYAKSIRAATSIPLMVTGGFRSRAAMDAALAEGDVDIIGIGRPMCVDTDAPNQLLASPVASTTAYEQSIKPSKGALGWFCLNIIRIADGKAPDPGMTGEEAISAYLENEEKTASSLEGRDIN</sequence>
<dbReference type="GO" id="GO:0016491">
    <property type="term" value="F:oxidoreductase activity"/>
    <property type="evidence" value="ECO:0007669"/>
    <property type="project" value="UniProtKB-KW"/>
</dbReference>
<keyword evidence="5" id="KW-1185">Reference proteome</keyword>
<organism evidence="4 5">
    <name type="scientific">Sneathiella litorea</name>
    <dbReference type="NCBI Taxonomy" id="2606216"/>
    <lineage>
        <taxon>Bacteria</taxon>
        <taxon>Pseudomonadati</taxon>
        <taxon>Pseudomonadota</taxon>
        <taxon>Alphaproteobacteria</taxon>
        <taxon>Sneathiellales</taxon>
        <taxon>Sneathiellaceae</taxon>
        <taxon>Sneathiella</taxon>
    </lineage>
</organism>
<dbReference type="Proteomes" id="UP000476030">
    <property type="component" value="Unassembled WGS sequence"/>
</dbReference>
<evidence type="ECO:0000256" key="1">
    <source>
        <dbReference type="ARBA" id="ARBA00022630"/>
    </source>
</evidence>
<dbReference type="InterPro" id="IPR001155">
    <property type="entry name" value="OxRdtase_FMN_N"/>
</dbReference>
<dbReference type="EMBL" id="WTUW01000002">
    <property type="protein sequence ID" value="MZR31391.1"/>
    <property type="molecule type" value="Genomic_DNA"/>
</dbReference>